<evidence type="ECO:0000313" key="3">
    <source>
        <dbReference type="EMBL" id="CAL5031592.1"/>
    </source>
</evidence>
<proteinExistence type="predicted"/>
<reference evidence="3" key="1">
    <citation type="submission" date="2024-10" db="EMBL/GenBank/DDBJ databases">
        <authorList>
            <person name="Ryan C."/>
        </authorList>
    </citation>
    <scope>NUCLEOTIDE SEQUENCE [LARGE SCALE GENOMIC DNA]</scope>
</reference>
<evidence type="ECO:0000256" key="1">
    <source>
        <dbReference type="SAM" id="MobiDB-lite"/>
    </source>
</evidence>
<dbReference type="PANTHER" id="PTHR33065">
    <property type="entry name" value="OS07G0486400 PROTEIN"/>
    <property type="match status" value="1"/>
</dbReference>
<protein>
    <recommendedName>
        <fullName evidence="2">DUF6598 domain-containing protein</fullName>
    </recommendedName>
</protein>
<feature type="compositionally biased region" description="Basic and acidic residues" evidence="1">
    <location>
        <begin position="18"/>
        <end position="27"/>
    </location>
</feature>
<gene>
    <name evidence="3" type="ORF">URODEC1_LOCUS81779</name>
</gene>
<keyword evidence="4" id="KW-1185">Reference proteome</keyword>
<evidence type="ECO:0000259" key="2">
    <source>
        <dbReference type="Pfam" id="PF20241"/>
    </source>
</evidence>
<sequence length="377" mass="43123">MGNSKEGHTTEVDLALENSKESLTRKGKEVKKSKKLQKAKHKEWRRKKDEEEMQRASAKYEEWRRKVDEELLRQQDPEEITDPCAYQARLFEKRWNCDYLTGDSRFEDNTSIPCKRYTVDPTPDGGFKRNTLQVFSVRVTELTGGLQWPLNVFGLVALRDSLDHNRNVIFKRERDNCQTLTNENPYLVLTGPVRGVVFSCPVVFEVLLYVRGTTDSDDKELSLLAVNLVKSTHPLNSVLIKNSYTSRLSTLDFEIGHIVYSVEATISARIISGTRPDCFRARFSAVTYLDEEFVLLDSQDEDVPISGNKINLSRCVVSVESSEQLRISVKARQGCRVFWGEMDFTPQEMGTSIQALDIGFCKMEVTVAWSLFSFART</sequence>
<feature type="domain" description="DUF6598" evidence="2">
    <location>
        <begin position="131"/>
        <end position="367"/>
    </location>
</feature>
<feature type="compositionally biased region" description="Basic and acidic residues" evidence="1">
    <location>
        <begin position="46"/>
        <end position="55"/>
    </location>
</feature>
<dbReference type="InterPro" id="IPR046533">
    <property type="entry name" value="DUF6598"/>
</dbReference>
<feature type="compositionally biased region" description="Basic and acidic residues" evidence="1">
    <location>
        <begin position="1"/>
        <end position="11"/>
    </location>
</feature>
<feature type="compositionally biased region" description="Basic residues" evidence="1">
    <location>
        <begin position="28"/>
        <end position="45"/>
    </location>
</feature>
<organism evidence="3 4">
    <name type="scientific">Urochloa decumbens</name>
    <dbReference type="NCBI Taxonomy" id="240449"/>
    <lineage>
        <taxon>Eukaryota</taxon>
        <taxon>Viridiplantae</taxon>
        <taxon>Streptophyta</taxon>
        <taxon>Embryophyta</taxon>
        <taxon>Tracheophyta</taxon>
        <taxon>Spermatophyta</taxon>
        <taxon>Magnoliopsida</taxon>
        <taxon>Liliopsida</taxon>
        <taxon>Poales</taxon>
        <taxon>Poaceae</taxon>
        <taxon>PACMAD clade</taxon>
        <taxon>Panicoideae</taxon>
        <taxon>Panicodae</taxon>
        <taxon>Paniceae</taxon>
        <taxon>Melinidinae</taxon>
        <taxon>Urochloa</taxon>
    </lineage>
</organism>
<dbReference type="EMBL" id="OZ075141">
    <property type="protein sequence ID" value="CAL5031592.1"/>
    <property type="molecule type" value="Genomic_DNA"/>
</dbReference>
<dbReference type="Proteomes" id="UP001497457">
    <property type="component" value="Chromosome 31b"/>
</dbReference>
<dbReference type="AlphaFoldDB" id="A0ABC9D671"/>
<dbReference type="PANTHER" id="PTHR33065:SF153">
    <property type="entry name" value="DUF6598 DOMAIN-CONTAINING PROTEIN"/>
    <property type="match status" value="1"/>
</dbReference>
<dbReference type="Pfam" id="PF20241">
    <property type="entry name" value="DUF6598"/>
    <property type="match status" value="1"/>
</dbReference>
<name>A0ABC9D671_9POAL</name>
<accession>A0ABC9D671</accession>
<evidence type="ECO:0000313" key="4">
    <source>
        <dbReference type="Proteomes" id="UP001497457"/>
    </source>
</evidence>
<feature type="region of interest" description="Disordered" evidence="1">
    <location>
        <begin position="1"/>
        <end position="55"/>
    </location>
</feature>